<evidence type="ECO:0000313" key="1">
    <source>
        <dbReference type="EnsemblPlants" id="OMERI03G17250.3"/>
    </source>
</evidence>
<sequence>MEEGVVFFPIHQHNQQSHLSLSSFFPNFLLDLLHLHCRPAAQSHHHRRRRRSTPATLVDAPHPHQLSDRHWGSLVCCCCCRGRVVEAEGWCWDWV</sequence>
<keyword evidence="2" id="KW-1185">Reference proteome</keyword>
<reference evidence="1" key="2">
    <citation type="submission" date="2018-05" db="EMBL/GenBank/DDBJ databases">
        <title>OmerRS3 (Oryza meridionalis Reference Sequence Version 3).</title>
        <authorList>
            <person name="Zhang J."/>
            <person name="Kudrna D."/>
            <person name="Lee S."/>
            <person name="Talag J."/>
            <person name="Welchert J."/>
            <person name="Wing R.A."/>
        </authorList>
    </citation>
    <scope>NUCLEOTIDE SEQUENCE [LARGE SCALE GENOMIC DNA]</scope>
    <source>
        <strain evidence="1">cv. OR44</strain>
    </source>
</reference>
<reference evidence="1" key="1">
    <citation type="submission" date="2015-04" db="UniProtKB">
        <authorList>
            <consortium name="EnsemblPlants"/>
        </authorList>
    </citation>
    <scope>IDENTIFICATION</scope>
</reference>
<dbReference type="Proteomes" id="UP000008021">
    <property type="component" value="Chromosome 3"/>
</dbReference>
<dbReference type="EnsemblPlants" id="OMERI03G17250.3">
    <property type="protein sequence ID" value="OMERI03G17250.3"/>
    <property type="gene ID" value="OMERI03G17250"/>
</dbReference>
<organism evidence="1">
    <name type="scientific">Oryza meridionalis</name>
    <dbReference type="NCBI Taxonomy" id="40149"/>
    <lineage>
        <taxon>Eukaryota</taxon>
        <taxon>Viridiplantae</taxon>
        <taxon>Streptophyta</taxon>
        <taxon>Embryophyta</taxon>
        <taxon>Tracheophyta</taxon>
        <taxon>Spermatophyta</taxon>
        <taxon>Magnoliopsida</taxon>
        <taxon>Liliopsida</taxon>
        <taxon>Poales</taxon>
        <taxon>Poaceae</taxon>
        <taxon>BOP clade</taxon>
        <taxon>Oryzoideae</taxon>
        <taxon>Oryzeae</taxon>
        <taxon>Oryzinae</taxon>
        <taxon>Oryza</taxon>
    </lineage>
</organism>
<accession>A0A0E0D181</accession>
<evidence type="ECO:0000313" key="2">
    <source>
        <dbReference type="Proteomes" id="UP000008021"/>
    </source>
</evidence>
<protein>
    <submittedName>
        <fullName evidence="1">Uncharacterized protein</fullName>
    </submittedName>
</protein>
<dbReference type="AlphaFoldDB" id="A0A0E0D181"/>
<name>A0A0E0D181_9ORYZ</name>
<dbReference type="HOGENOM" id="CLU_2658673_0_0_1"/>
<proteinExistence type="predicted"/>
<dbReference type="Gramene" id="OMERI03G17250.3">
    <property type="protein sequence ID" value="OMERI03G17250.3"/>
    <property type="gene ID" value="OMERI03G17250"/>
</dbReference>